<evidence type="ECO:0000313" key="3">
    <source>
        <dbReference type="Proteomes" id="UP000823897"/>
    </source>
</evidence>
<feature type="transmembrane region" description="Helical" evidence="1">
    <location>
        <begin position="80"/>
        <end position="98"/>
    </location>
</feature>
<feature type="transmembrane region" description="Helical" evidence="1">
    <location>
        <begin position="12"/>
        <end position="32"/>
    </location>
</feature>
<name>A0A9D2R544_9FIRM</name>
<keyword evidence="1" id="KW-0472">Membrane</keyword>
<dbReference type="EMBL" id="DWUV01000090">
    <property type="protein sequence ID" value="HJD33861.1"/>
    <property type="molecule type" value="Genomic_DNA"/>
</dbReference>
<reference evidence="2" key="1">
    <citation type="journal article" date="2021" name="PeerJ">
        <title>Extensive microbial diversity within the chicken gut microbiome revealed by metagenomics and culture.</title>
        <authorList>
            <person name="Gilroy R."/>
            <person name="Ravi A."/>
            <person name="Getino M."/>
            <person name="Pursley I."/>
            <person name="Horton D.L."/>
            <person name="Alikhan N.F."/>
            <person name="Baker D."/>
            <person name="Gharbi K."/>
            <person name="Hall N."/>
            <person name="Watson M."/>
            <person name="Adriaenssens E.M."/>
            <person name="Foster-Nyarko E."/>
            <person name="Jarju S."/>
            <person name="Secka A."/>
            <person name="Antonio M."/>
            <person name="Oren A."/>
            <person name="Chaudhuri R.R."/>
            <person name="La Ragione R."/>
            <person name="Hildebrand F."/>
            <person name="Pallen M.J."/>
        </authorList>
    </citation>
    <scope>NUCLEOTIDE SEQUENCE</scope>
    <source>
        <strain evidence="2">ChiGjej3B3-11674</strain>
    </source>
</reference>
<organism evidence="2 3">
    <name type="scientific">Candidatus Mediterraneibacter tabaqchaliae</name>
    <dbReference type="NCBI Taxonomy" id="2838689"/>
    <lineage>
        <taxon>Bacteria</taxon>
        <taxon>Bacillati</taxon>
        <taxon>Bacillota</taxon>
        <taxon>Clostridia</taxon>
        <taxon>Lachnospirales</taxon>
        <taxon>Lachnospiraceae</taxon>
        <taxon>Mediterraneibacter</taxon>
    </lineage>
</organism>
<accession>A0A9D2R544</accession>
<reference evidence="2" key="2">
    <citation type="submission" date="2021-04" db="EMBL/GenBank/DDBJ databases">
        <authorList>
            <person name="Gilroy R."/>
        </authorList>
    </citation>
    <scope>NUCLEOTIDE SEQUENCE</scope>
    <source>
        <strain evidence="2">ChiGjej3B3-11674</strain>
    </source>
</reference>
<proteinExistence type="predicted"/>
<gene>
    <name evidence="2" type="ORF">H9911_04870</name>
</gene>
<keyword evidence="1" id="KW-1133">Transmembrane helix</keyword>
<evidence type="ECO:0000256" key="1">
    <source>
        <dbReference type="SAM" id="Phobius"/>
    </source>
</evidence>
<sequence>MDNNKLIKRKIQTYEIVLYIFVLGVIAAGLLMPKAGPLVMIDEICDVLAIWTACIYVSVRIIQGIRDRGPFPASVKAARIFVIAVCVVIGVLFARSTALDLVSGPETAQLTDIQVSRFQAHTGTFSLHYYLTGTDSQGERVRLEISGDDYARLSGSSSVTVEYYRHTGRIVRYIDGRMRTDSAEVSHRRWCWISRRGLHNRKRWLAS</sequence>
<feature type="transmembrane region" description="Helical" evidence="1">
    <location>
        <begin position="38"/>
        <end position="59"/>
    </location>
</feature>
<protein>
    <submittedName>
        <fullName evidence="2">Uncharacterized protein</fullName>
    </submittedName>
</protein>
<comment type="caution">
    <text evidence="2">The sequence shown here is derived from an EMBL/GenBank/DDBJ whole genome shotgun (WGS) entry which is preliminary data.</text>
</comment>
<keyword evidence="1" id="KW-0812">Transmembrane</keyword>
<evidence type="ECO:0000313" key="2">
    <source>
        <dbReference type="EMBL" id="HJD33861.1"/>
    </source>
</evidence>
<dbReference type="Proteomes" id="UP000823897">
    <property type="component" value="Unassembled WGS sequence"/>
</dbReference>
<dbReference type="AlphaFoldDB" id="A0A9D2R544"/>